<evidence type="ECO:0000313" key="1">
    <source>
        <dbReference type="EMBL" id="XCH12304.1"/>
    </source>
</evidence>
<dbReference type="RefSeq" id="WP_353712434.1">
    <property type="nucleotide sequence ID" value="NZ_CP159279.1"/>
</dbReference>
<proteinExistence type="predicted"/>
<dbReference type="PANTHER" id="PTHR38479">
    <property type="entry name" value="LMO0824 PROTEIN"/>
    <property type="match status" value="1"/>
</dbReference>
<dbReference type="EMBL" id="CP159279">
    <property type="protein sequence ID" value="XCH12304.1"/>
    <property type="molecule type" value="Genomic_DNA"/>
</dbReference>
<organism evidence="1">
    <name type="scientific">Arthrobacter sp. K5</name>
    <dbReference type="NCBI Taxonomy" id="2839623"/>
    <lineage>
        <taxon>Bacteria</taxon>
        <taxon>Bacillati</taxon>
        <taxon>Actinomycetota</taxon>
        <taxon>Actinomycetes</taxon>
        <taxon>Micrococcales</taxon>
        <taxon>Micrococcaceae</taxon>
        <taxon>Arthrobacter</taxon>
    </lineage>
</organism>
<dbReference type="GO" id="GO:0003677">
    <property type="term" value="F:DNA binding"/>
    <property type="evidence" value="ECO:0007669"/>
    <property type="project" value="UniProtKB-KW"/>
</dbReference>
<name>A0AAU8EU46_9MICC</name>
<accession>A0AAU8EU46</accession>
<dbReference type="PANTHER" id="PTHR38479:SF2">
    <property type="entry name" value="WINGED HELIX DNA-BINDING DOMAIN-CONTAINING PROTEIN"/>
    <property type="match status" value="1"/>
</dbReference>
<sequence length="385" mass="41010">MADGPVREYSWAQVCARRLERQWLAAPSQTATPAGIVRAMCGAHAQVMQAAELSVGMRGAGISRSDVRKALWDDGTLLRTFGPRGTVHLLPAADLSQWTGALGAVPSHPALGQFLTPGQTDQIVAAIADALRASELTADELNDAIVARTGAWAAEPVMPAFQTMWPRWRAAMGTAGFRGALCFGAGRGRASTYRGPGQLLPGFRPADAAPALGWLLRAYLQAYGPATPAHFARWLAVPREWASGLFDAHRGELAQVTVAGTPAWVLRSDAGDIAAEPSGIRLLPYFDSYVVAGQPRDLLFPGVASTRALARGQAGNYPVIVIDGVVRGLWHQRRSGKNLEITAELFQPAGASQLEELARQAERVGTFLQAEARLTLGTVDVRGHA</sequence>
<dbReference type="InterPro" id="IPR009351">
    <property type="entry name" value="AlkZ-like"/>
</dbReference>
<dbReference type="Pfam" id="PF06224">
    <property type="entry name" value="AlkZ-like"/>
    <property type="match status" value="1"/>
</dbReference>
<gene>
    <name evidence="1" type="ORF">ABRP34_04675</name>
</gene>
<protein>
    <submittedName>
        <fullName evidence="1">Winged helix DNA-binding domain-containing protein</fullName>
    </submittedName>
</protein>
<reference evidence="1" key="1">
    <citation type="submission" date="2024-06" db="EMBL/GenBank/DDBJ databases">
        <title>Biodegradation of dimethachlon by Arthrobacter sp. K5: mechanistic insights and ecological implications.</title>
        <authorList>
            <person name="Hu S."/>
            <person name="Lu P."/>
        </authorList>
    </citation>
    <scope>NUCLEOTIDE SEQUENCE</scope>
    <source>
        <strain evidence="1">K5</strain>
    </source>
</reference>
<keyword evidence="1" id="KW-0238">DNA-binding</keyword>
<dbReference type="AlphaFoldDB" id="A0AAU8EU46"/>